<feature type="compositionally biased region" description="Low complexity" evidence="1">
    <location>
        <begin position="38"/>
        <end position="50"/>
    </location>
</feature>
<dbReference type="AlphaFoldDB" id="A0AAW2DSL7"/>
<dbReference type="EMBL" id="JAZDWU010000002">
    <property type="protein sequence ID" value="KAL0011956.1"/>
    <property type="molecule type" value="Genomic_DNA"/>
</dbReference>
<evidence type="ECO:0000313" key="3">
    <source>
        <dbReference type="Proteomes" id="UP001459277"/>
    </source>
</evidence>
<name>A0AAW2DSL7_9ROSI</name>
<accession>A0AAW2DSL7</accession>
<feature type="non-terminal residue" evidence="2">
    <location>
        <position position="60"/>
    </location>
</feature>
<feature type="region of interest" description="Disordered" evidence="1">
    <location>
        <begin position="1"/>
        <end position="60"/>
    </location>
</feature>
<evidence type="ECO:0000313" key="2">
    <source>
        <dbReference type="EMBL" id="KAL0011956.1"/>
    </source>
</evidence>
<organism evidence="2 3">
    <name type="scientific">Lithocarpus litseifolius</name>
    <dbReference type="NCBI Taxonomy" id="425828"/>
    <lineage>
        <taxon>Eukaryota</taxon>
        <taxon>Viridiplantae</taxon>
        <taxon>Streptophyta</taxon>
        <taxon>Embryophyta</taxon>
        <taxon>Tracheophyta</taxon>
        <taxon>Spermatophyta</taxon>
        <taxon>Magnoliopsida</taxon>
        <taxon>eudicotyledons</taxon>
        <taxon>Gunneridae</taxon>
        <taxon>Pentapetalae</taxon>
        <taxon>rosids</taxon>
        <taxon>fabids</taxon>
        <taxon>Fagales</taxon>
        <taxon>Fagaceae</taxon>
        <taxon>Lithocarpus</taxon>
    </lineage>
</organism>
<dbReference type="Proteomes" id="UP001459277">
    <property type="component" value="Unassembled WGS sequence"/>
</dbReference>
<evidence type="ECO:0000256" key="1">
    <source>
        <dbReference type="SAM" id="MobiDB-lite"/>
    </source>
</evidence>
<comment type="caution">
    <text evidence="2">The sequence shown here is derived from an EMBL/GenBank/DDBJ whole genome shotgun (WGS) entry which is preliminary data.</text>
</comment>
<proteinExistence type="predicted"/>
<reference evidence="2 3" key="1">
    <citation type="submission" date="2024-01" db="EMBL/GenBank/DDBJ databases">
        <title>A telomere-to-telomere, gap-free genome of sweet tea (Lithocarpus litseifolius).</title>
        <authorList>
            <person name="Zhou J."/>
        </authorList>
    </citation>
    <scope>NUCLEOTIDE SEQUENCE [LARGE SCALE GENOMIC DNA]</scope>
    <source>
        <strain evidence="2">Zhou-2022a</strain>
        <tissue evidence="2">Leaf</tissue>
    </source>
</reference>
<gene>
    <name evidence="2" type="ORF">SO802_007064</name>
</gene>
<sequence length="60" mass="6401">MSEDTKSSIQGALVMKPLSSDDRKPSSLRRLQPPFPPASASSSRAPTCSSKCRRPSTPPS</sequence>
<keyword evidence="3" id="KW-1185">Reference proteome</keyword>
<protein>
    <submittedName>
        <fullName evidence="2">Uncharacterized protein</fullName>
    </submittedName>
</protein>